<protein>
    <submittedName>
        <fullName evidence="1">Uncharacterized protein</fullName>
    </submittedName>
</protein>
<evidence type="ECO:0000313" key="1">
    <source>
        <dbReference type="EMBL" id="ASG56508.1"/>
    </source>
</evidence>
<gene>
    <name evidence="1" type="ORF">LFZ56_20955</name>
</gene>
<dbReference type="AlphaFoldDB" id="A0A248KDZ3"/>
<proteinExistence type="predicted"/>
<dbReference type="EMBL" id="CP022120">
    <property type="protein sequence ID" value="ASG56508.1"/>
    <property type="molecule type" value="Genomic_DNA"/>
</dbReference>
<sequence length="70" mass="8149">MTEIVIKGYQSHLKFSTLKRVKTVIFSRNQRKDREMRRASHQHETGKLMETVNAITFIFAMLPAANSDCH</sequence>
<keyword evidence="2" id="KW-1185">Reference proteome</keyword>
<evidence type="ECO:0000313" key="2">
    <source>
        <dbReference type="Proteomes" id="UP000197991"/>
    </source>
</evidence>
<accession>A0A248KDZ3</accession>
<organism evidence="1 2">
    <name type="scientific">Salmonella bongori serovar 66:z41:- str. SA19983605</name>
    <dbReference type="NCBI Taxonomy" id="1243617"/>
    <lineage>
        <taxon>Bacteria</taxon>
        <taxon>Pseudomonadati</taxon>
        <taxon>Pseudomonadota</taxon>
        <taxon>Gammaproteobacteria</taxon>
        <taxon>Enterobacterales</taxon>
        <taxon>Enterobacteriaceae</taxon>
        <taxon>Salmonella</taxon>
    </lineage>
</organism>
<dbReference type="Proteomes" id="UP000197991">
    <property type="component" value="Chromosome"/>
</dbReference>
<name>A0A248KDZ3_SALBN</name>
<reference evidence="1 2" key="1">
    <citation type="submission" date="2017-06" db="EMBL/GenBank/DDBJ databases">
        <title>Salmonella reference genomes for public health.</title>
        <authorList>
            <person name="Robertson J."/>
            <person name="Yoshida C."/>
            <person name="Gurnik S."/>
            <person name="Nash J."/>
        </authorList>
    </citation>
    <scope>NUCLEOTIDE SEQUENCE [LARGE SCALE GENOMIC DNA]</scope>
    <source>
        <strain evidence="1 2">SA19983605</strain>
    </source>
</reference>